<keyword evidence="2" id="KW-1185">Reference proteome</keyword>
<protein>
    <recommendedName>
        <fullName evidence="3">Chlorophyllase</fullName>
    </recommendedName>
</protein>
<gene>
    <name evidence="1" type="ORF">WJX75_009888</name>
</gene>
<dbReference type="Gene3D" id="3.40.50.1820">
    <property type="entry name" value="alpha/beta hydrolase"/>
    <property type="match status" value="1"/>
</dbReference>
<dbReference type="PANTHER" id="PTHR33428">
    <property type="entry name" value="CHLOROPHYLLASE-2, CHLOROPLASTIC"/>
    <property type="match status" value="1"/>
</dbReference>
<evidence type="ECO:0000313" key="1">
    <source>
        <dbReference type="EMBL" id="KAK9902260.1"/>
    </source>
</evidence>
<dbReference type="Proteomes" id="UP001491310">
    <property type="component" value="Unassembled WGS sequence"/>
</dbReference>
<dbReference type="InterPro" id="IPR017395">
    <property type="entry name" value="Chlorophyllase-like"/>
</dbReference>
<dbReference type="Pfam" id="PF07224">
    <property type="entry name" value="Chlorophyllase"/>
    <property type="match status" value="1"/>
</dbReference>
<name>A0ABR2YCT0_9CHLO</name>
<dbReference type="InterPro" id="IPR029058">
    <property type="entry name" value="AB_hydrolase_fold"/>
</dbReference>
<proteinExistence type="predicted"/>
<comment type="caution">
    <text evidence="1">The sequence shown here is derived from an EMBL/GenBank/DDBJ whole genome shotgun (WGS) entry which is preliminary data.</text>
</comment>
<dbReference type="PANTHER" id="PTHR33428:SF14">
    <property type="entry name" value="CARBOXYLESTERASE TYPE B DOMAIN-CONTAINING PROTEIN"/>
    <property type="match status" value="1"/>
</dbReference>
<evidence type="ECO:0000313" key="2">
    <source>
        <dbReference type="Proteomes" id="UP001491310"/>
    </source>
</evidence>
<sequence>MSDGFMRLAKASGARCSSRGSSATLLTVTSPITCSSTLTNCQCKDAPQQFNITVHVTIPQGCSSTLLPDQNVGATVFFYNGFGGKPILTAADYAPYAAILASAGYSTVQYDINQVLAMVPDREELTFLGQIYEWLDKGRQQPDSVLAGALDLSNVALAGHSRGGKLAALQFANGTLPNTFAAFLVDPVDNPCFASTPECFPSAREALAKAGKPIGAVGSTIRFCCNPDNPGPGQVAACAFGLTLCTGYGAEDLVTAAGHGSKMLTNHFTRPR</sequence>
<reference evidence="1 2" key="1">
    <citation type="journal article" date="2024" name="Nat. Commun.">
        <title>Phylogenomics reveals the evolutionary origins of lichenization in chlorophyte algae.</title>
        <authorList>
            <person name="Puginier C."/>
            <person name="Libourel C."/>
            <person name="Otte J."/>
            <person name="Skaloud P."/>
            <person name="Haon M."/>
            <person name="Grisel S."/>
            <person name="Petersen M."/>
            <person name="Berrin J.G."/>
            <person name="Delaux P.M."/>
            <person name="Dal Grande F."/>
            <person name="Keller J."/>
        </authorList>
    </citation>
    <scope>NUCLEOTIDE SEQUENCE [LARGE SCALE GENOMIC DNA]</scope>
    <source>
        <strain evidence="1 2">SAG 216-7</strain>
    </source>
</reference>
<organism evidence="1 2">
    <name type="scientific">Coccomyxa subellipsoidea</name>
    <dbReference type="NCBI Taxonomy" id="248742"/>
    <lineage>
        <taxon>Eukaryota</taxon>
        <taxon>Viridiplantae</taxon>
        <taxon>Chlorophyta</taxon>
        <taxon>core chlorophytes</taxon>
        <taxon>Trebouxiophyceae</taxon>
        <taxon>Trebouxiophyceae incertae sedis</taxon>
        <taxon>Coccomyxaceae</taxon>
        <taxon>Coccomyxa</taxon>
    </lineage>
</organism>
<accession>A0ABR2YCT0</accession>
<dbReference type="EMBL" id="JALJOT010000016">
    <property type="protein sequence ID" value="KAK9902260.1"/>
    <property type="molecule type" value="Genomic_DNA"/>
</dbReference>
<evidence type="ECO:0008006" key="3">
    <source>
        <dbReference type="Google" id="ProtNLM"/>
    </source>
</evidence>
<dbReference type="SUPFAM" id="SSF53474">
    <property type="entry name" value="alpha/beta-Hydrolases"/>
    <property type="match status" value="1"/>
</dbReference>